<feature type="transmembrane region" description="Helical" evidence="1">
    <location>
        <begin position="85"/>
        <end position="105"/>
    </location>
</feature>
<dbReference type="EMBL" id="FRAH01000040">
    <property type="protein sequence ID" value="SHK70741.1"/>
    <property type="molecule type" value="Genomic_DNA"/>
</dbReference>
<name>A0A1M6UNK0_9FIRM</name>
<feature type="domain" description="Inner membrane component" evidence="2">
    <location>
        <begin position="7"/>
        <end position="57"/>
    </location>
</feature>
<feature type="transmembrane region" description="Helical" evidence="1">
    <location>
        <begin position="12"/>
        <end position="38"/>
    </location>
</feature>
<accession>A0A1M6UNK0</accession>
<feature type="domain" description="Inner membrane component" evidence="2">
    <location>
        <begin position="70"/>
        <end position="119"/>
    </location>
</feature>
<feature type="transmembrane region" description="Helical" evidence="1">
    <location>
        <begin position="59"/>
        <end position="79"/>
    </location>
</feature>
<evidence type="ECO:0000313" key="4">
    <source>
        <dbReference type="Proteomes" id="UP000183975"/>
    </source>
</evidence>
<dbReference type="GO" id="GO:0005886">
    <property type="term" value="C:plasma membrane"/>
    <property type="evidence" value="ECO:0007669"/>
    <property type="project" value="TreeGrafter"/>
</dbReference>
<organism evidence="3 4">
    <name type="scientific">Anaerotignum lactatifermentans DSM 14214</name>
    <dbReference type="NCBI Taxonomy" id="1121323"/>
    <lineage>
        <taxon>Bacteria</taxon>
        <taxon>Bacillati</taxon>
        <taxon>Bacillota</taxon>
        <taxon>Clostridia</taxon>
        <taxon>Lachnospirales</taxon>
        <taxon>Anaerotignaceae</taxon>
        <taxon>Anaerotignum</taxon>
    </lineage>
</organism>
<dbReference type="PANTHER" id="PTHR42903:SF1">
    <property type="entry name" value="INNER MEMBRANE PROTEIN YCCF"/>
    <property type="match status" value="1"/>
</dbReference>
<dbReference type="Pfam" id="PF03733">
    <property type="entry name" value="YccF"/>
    <property type="match status" value="2"/>
</dbReference>
<dbReference type="AlphaFoldDB" id="A0A1M6UNK0"/>
<dbReference type="NCBIfam" id="NF008740">
    <property type="entry name" value="PRK11770.1-2"/>
    <property type="match status" value="1"/>
</dbReference>
<gene>
    <name evidence="3" type="ORF">SAMN02745138_02211</name>
</gene>
<evidence type="ECO:0000256" key="1">
    <source>
        <dbReference type="SAM" id="Phobius"/>
    </source>
</evidence>
<reference evidence="3 4" key="1">
    <citation type="submission" date="2016-11" db="EMBL/GenBank/DDBJ databases">
        <authorList>
            <person name="Jaros S."/>
            <person name="Januszkiewicz K."/>
            <person name="Wedrychowicz H."/>
        </authorList>
    </citation>
    <scope>NUCLEOTIDE SEQUENCE [LARGE SCALE GENOMIC DNA]</scope>
    <source>
        <strain evidence="3 4">DSM 14214</strain>
    </source>
</reference>
<dbReference type="InterPro" id="IPR031308">
    <property type="entry name" value="UCP028777"/>
</dbReference>
<sequence>MSIINVLLNILWIIFGGLLSALCWMLAGVLCCITVVGIPVGLQCFKFAKLILMPFGKKVYFGNMSSGSVLLNVIWILLGGLGLCISSIAMGVGSCLTIIGIPFGLQHFKFAALALMPFGAEIRPMED</sequence>
<dbReference type="InterPro" id="IPR052937">
    <property type="entry name" value="Inner_membrane_protein"/>
</dbReference>
<evidence type="ECO:0000259" key="2">
    <source>
        <dbReference type="Pfam" id="PF03733"/>
    </source>
</evidence>
<evidence type="ECO:0000313" key="3">
    <source>
        <dbReference type="EMBL" id="SHK70741.1"/>
    </source>
</evidence>
<keyword evidence="4" id="KW-1185">Reference proteome</keyword>
<dbReference type="PANTHER" id="PTHR42903">
    <property type="entry name" value="INNER MEMBRANE PROTEIN YCCF"/>
    <property type="match status" value="1"/>
</dbReference>
<protein>
    <submittedName>
        <fullName evidence="3">Uncharacterized membrane protein YccF, DUF307 family</fullName>
    </submittedName>
</protein>
<keyword evidence="1" id="KW-0812">Transmembrane</keyword>
<dbReference type="InterPro" id="IPR005185">
    <property type="entry name" value="YccF"/>
</dbReference>
<dbReference type="PIRSF" id="PIRSF028777">
    <property type="entry name" value="UCP028777"/>
    <property type="match status" value="1"/>
</dbReference>
<dbReference type="Proteomes" id="UP000183975">
    <property type="component" value="Unassembled WGS sequence"/>
</dbReference>
<proteinExistence type="predicted"/>
<keyword evidence="1" id="KW-0472">Membrane</keyword>
<keyword evidence="1" id="KW-1133">Transmembrane helix</keyword>